<dbReference type="AlphaFoldDB" id="A0A917DX71"/>
<evidence type="ECO:0000259" key="1">
    <source>
        <dbReference type="PROSITE" id="PS51186"/>
    </source>
</evidence>
<dbReference type="InterPro" id="IPR000182">
    <property type="entry name" value="GNAT_dom"/>
</dbReference>
<dbReference type="GO" id="GO:0016747">
    <property type="term" value="F:acyltransferase activity, transferring groups other than amino-acyl groups"/>
    <property type="evidence" value="ECO:0007669"/>
    <property type="project" value="InterPro"/>
</dbReference>
<dbReference type="RefSeq" id="WP_188994385.1">
    <property type="nucleotide sequence ID" value="NZ_BMHP01000003.1"/>
</dbReference>
<feature type="domain" description="N-acetyltransferase" evidence="1">
    <location>
        <begin position="11"/>
        <end position="173"/>
    </location>
</feature>
<evidence type="ECO:0000313" key="2">
    <source>
        <dbReference type="EMBL" id="GGD78642.1"/>
    </source>
</evidence>
<reference evidence="2" key="1">
    <citation type="journal article" date="2014" name="Int. J. Syst. Evol. Microbiol.">
        <title>Complete genome sequence of Corynebacterium casei LMG S-19264T (=DSM 44701T), isolated from a smear-ripened cheese.</title>
        <authorList>
            <consortium name="US DOE Joint Genome Institute (JGI-PGF)"/>
            <person name="Walter F."/>
            <person name="Albersmeier A."/>
            <person name="Kalinowski J."/>
            <person name="Ruckert C."/>
        </authorList>
    </citation>
    <scope>NUCLEOTIDE SEQUENCE</scope>
    <source>
        <strain evidence="2">CGMCC 1.15178</strain>
    </source>
</reference>
<dbReference type="Pfam" id="PF00583">
    <property type="entry name" value="Acetyltransf_1"/>
    <property type="match status" value="1"/>
</dbReference>
<dbReference type="Gene3D" id="3.40.630.30">
    <property type="match status" value="1"/>
</dbReference>
<dbReference type="PROSITE" id="PS51186">
    <property type="entry name" value="GNAT"/>
    <property type="match status" value="1"/>
</dbReference>
<evidence type="ECO:0000313" key="3">
    <source>
        <dbReference type="Proteomes" id="UP000612456"/>
    </source>
</evidence>
<sequence>MESKERNSKKLLIRNISRDEIGQVAMILEEAALWLKSIGQEMWEDHQYSIAGILSCYNIGQLYLGCLEDRAVAAMILQEEDPFMWPDTGRTDSLFLHKLAVMSAYRKNGFAVEMLDWAKDLARLRGRRYVRLDCASDRPKLCGFYENNGFVRVREQLIMNRFPTAFYEYEIGDHK</sequence>
<comment type="caution">
    <text evidence="2">The sequence shown here is derived from an EMBL/GenBank/DDBJ whole genome shotgun (WGS) entry which is preliminary data.</text>
</comment>
<reference evidence="2" key="2">
    <citation type="submission" date="2020-09" db="EMBL/GenBank/DDBJ databases">
        <authorList>
            <person name="Sun Q."/>
            <person name="Zhou Y."/>
        </authorList>
    </citation>
    <scope>NUCLEOTIDE SEQUENCE</scope>
    <source>
        <strain evidence="2">CGMCC 1.15178</strain>
    </source>
</reference>
<dbReference type="Proteomes" id="UP000612456">
    <property type="component" value="Unassembled WGS sequence"/>
</dbReference>
<name>A0A917DX71_9BACL</name>
<dbReference type="CDD" id="cd04301">
    <property type="entry name" value="NAT_SF"/>
    <property type="match status" value="1"/>
</dbReference>
<dbReference type="EMBL" id="BMHP01000003">
    <property type="protein sequence ID" value="GGD78642.1"/>
    <property type="molecule type" value="Genomic_DNA"/>
</dbReference>
<proteinExistence type="predicted"/>
<gene>
    <name evidence="2" type="ORF">GCM10010911_40890</name>
</gene>
<keyword evidence="3" id="KW-1185">Reference proteome</keyword>
<organism evidence="2 3">
    <name type="scientific">Paenibacillus nasutitermitis</name>
    <dbReference type="NCBI Taxonomy" id="1652958"/>
    <lineage>
        <taxon>Bacteria</taxon>
        <taxon>Bacillati</taxon>
        <taxon>Bacillota</taxon>
        <taxon>Bacilli</taxon>
        <taxon>Bacillales</taxon>
        <taxon>Paenibacillaceae</taxon>
        <taxon>Paenibacillus</taxon>
    </lineage>
</organism>
<dbReference type="InterPro" id="IPR016181">
    <property type="entry name" value="Acyl_CoA_acyltransferase"/>
</dbReference>
<protein>
    <recommendedName>
        <fullName evidence="1">N-acetyltransferase domain-containing protein</fullName>
    </recommendedName>
</protein>
<dbReference type="SUPFAM" id="SSF55729">
    <property type="entry name" value="Acyl-CoA N-acyltransferases (Nat)"/>
    <property type="match status" value="1"/>
</dbReference>
<accession>A0A917DX71</accession>